<feature type="domain" description="HTH lysR-type" evidence="7">
    <location>
        <begin position="20"/>
        <end position="77"/>
    </location>
</feature>
<proteinExistence type="inferred from homology"/>
<name>A0A1H6EXT7_9ACTN</name>
<keyword evidence="3" id="KW-0378">Hydrolase</keyword>
<organism evidence="8 9">
    <name type="scientific">Nonomuraea solani</name>
    <dbReference type="NCBI Taxonomy" id="1144553"/>
    <lineage>
        <taxon>Bacteria</taxon>
        <taxon>Bacillati</taxon>
        <taxon>Actinomycetota</taxon>
        <taxon>Actinomycetes</taxon>
        <taxon>Streptosporangiales</taxon>
        <taxon>Streptosporangiaceae</taxon>
        <taxon>Nonomuraea</taxon>
    </lineage>
</organism>
<evidence type="ECO:0000259" key="7">
    <source>
        <dbReference type="PROSITE" id="PS50931"/>
    </source>
</evidence>
<dbReference type="GO" id="GO:0003677">
    <property type="term" value="F:DNA binding"/>
    <property type="evidence" value="ECO:0007669"/>
    <property type="project" value="UniProtKB-KW"/>
</dbReference>
<dbReference type="InterPro" id="IPR029058">
    <property type="entry name" value="AB_hydrolase_fold"/>
</dbReference>
<dbReference type="PROSITE" id="PS50931">
    <property type="entry name" value="HTH_LYSR"/>
    <property type="match status" value="1"/>
</dbReference>
<gene>
    <name evidence="8" type="ORF">SAMN05444920_1224</name>
</gene>
<dbReference type="PANTHER" id="PTHR48081:SF30">
    <property type="entry name" value="ACETYL-HYDROLASE LIPR-RELATED"/>
    <property type="match status" value="1"/>
</dbReference>
<comment type="similarity">
    <text evidence="1">Belongs to the LysR transcriptional regulatory family.</text>
</comment>
<dbReference type="GO" id="GO:0003700">
    <property type="term" value="F:DNA-binding transcription factor activity"/>
    <property type="evidence" value="ECO:0007669"/>
    <property type="project" value="InterPro"/>
</dbReference>
<evidence type="ECO:0000256" key="5">
    <source>
        <dbReference type="ARBA" id="ARBA00023125"/>
    </source>
</evidence>
<dbReference type="AlphaFoldDB" id="A0A1H6EXT7"/>
<dbReference type="InterPro" id="IPR036390">
    <property type="entry name" value="WH_DNA-bd_sf"/>
</dbReference>
<dbReference type="FunFam" id="1.10.10.10:FF:000001">
    <property type="entry name" value="LysR family transcriptional regulator"/>
    <property type="match status" value="1"/>
</dbReference>
<keyword evidence="6" id="KW-0804">Transcription</keyword>
<accession>A0A1H6EXT7</accession>
<keyword evidence="4" id="KW-0805">Transcription regulation</keyword>
<dbReference type="Gene3D" id="3.40.50.1820">
    <property type="entry name" value="alpha/beta hydrolase"/>
    <property type="match status" value="1"/>
</dbReference>
<dbReference type="InterPro" id="IPR013094">
    <property type="entry name" value="AB_hydrolase_3"/>
</dbReference>
<dbReference type="InterPro" id="IPR000847">
    <property type="entry name" value="LysR_HTH_N"/>
</dbReference>
<dbReference type="PRINTS" id="PR00039">
    <property type="entry name" value="HTHLYSR"/>
</dbReference>
<keyword evidence="9" id="KW-1185">Reference proteome</keyword>
<evidence type="ECO:0000256" key="2">
    <source>
        <dbReference type="ARBA" id="ARBA00010515"/>
    </source>
</evidence>
<evidence type="ECO:0000256" key="1">
    <source>
        <dbReference type="ARBA" id="ARBA00009437"/>
    </source>
</evidence>
<dbReference type="InterPro" id="IPR050300">
    <property type="entry name" value="GDXG_lipolytic_enzyme"/>
</dbReference>
<dbReference type="InterPro" id="IPR036388">
    <property type="entry name" value="WH-like_DNA-bd_sf"/>
</dbReference>
<evidence type="ECO:0000313" key="9">
    <source>
        <dbReference type="Proteomes" id="UP000236732"/>
    </source>
</evidence>
<dbReference type="OrthoDB" id="128186at2"/>
<comment type="similarity">
    <text evidence="2">Belongs to the 'GDXG' lipolytic enzyme family.</text>
</comment>
<dbReference type="Pfam" id="PF07859">
    <property type="entry name" value="Abhydrolase_3"/>
    <property type="match status" value="1"/>
</dbReference>
<dbReference type="Pfam" id="PF00126">
    <property type="entry name" value="HTH_1"/>
    <property type="match status" value="1"/>
</dbReference>
<evidence type="ECO:0000313" key="8">
    <source>
        <dbReference type="EMBL" id="SEH01755.1"/>
    </source>
</evidence>
<evidence type="ECO:0000256" key="4">
    <source>
        <dbReference type="ARBA" id="ARBA00023015"/>
    </source>
</evidence>
<reference evidence="8 9" key="1">
    <citation type="submission" date="2016-10" db="EMBL/GenBank/DDBJ databases">
        <authorList>
            <person name="de Groot N.N."/>
        </authorList>
    </citation>
    <scope>NUCLEOTIDE SEQUENCE [LARGE SCALE GENOMIC DNA]</scope>
    <source>
        <strain evidence="8 9">CGMCC 4.7037</strain>
    </source>
</reference>
<dbReference type="PANTHER" id="PTHR48081">
    <property type="entry name" value="AB HYDROLASE SUPERFAMILY PROTEIN C4A8.06C"/>
    <property type="match status" value="1"/>
</dbReference>
<dbReference type="SUPFAM" id="SSF53474">
    <property type="entry name" value="alpha/beta-Hydrolases"/>
    <property type="match status" value="1"/>
</dbReference>
<dbReference type="Proteomes" id="UP000236732">
    <property type="component" value="Unassembled WGS sequence"/>
</dbReference>
<dbReference type="SUPFAM" id="SSF46785">
    <property type="entry name" value="Winged helix' DNA-binding domain"/>
    <property type="match status" value="1"/>
</dbReference>
<dbReference type="EMBL" id="FNVT01000022">
    <property type="protein sequence ID" value="SEH01755.1"/>
    <property type="molecule type" value="Genomic_DNA"/>
</dbReference>
<keyword evidence="5" id="KW-0238">DNA-binding</keyword>
<dbReference type="Gene3D" id="1.10.10.10">
    <property type="entry name" value="Winged helix-like DNA-binding domain superfamily/Winged helix DNA-binding domain"/>
    <property type="match status" value="1"/>
</dbReference>
<protein>
    <submittedName>
        <fullName evidence="8">Acetyl esterase/lipase</fullName>
    </submittedName>
</protein>
<dbReference type="GO" id="GO:0004806">
    <property type="term" value="F:triacylglycerol lipase activity"/>
    <property type="evidence" value="ECO:0007669"/>
    <property type="project" value="TreeGrafter"/>
</dbReference>
<sequence length="402" mass="42568">MPDHGEVSDQIPRGQAPDSLELRHLRAFVVVAQELNFSRAAARLFVSQSTLSRQIAALERSLGCLLLRRSTQNVALTPAGRTLLDRVPAVLDDIDDVVRATRSTGGELAEHIRRLGDQFTDLTYADVDALRAAAERHYALMPLVPEIAVTPANAGGVPGLVASPAEPGRAWVLLLHGGTYTSGSAFGFRSLAGALADAIRGRVLTPDYRLAPEHRFPAALDDVHAAYTWLLGQGAAPPDVVLAGDTSGAGLALSLLLRLKEHGESLPAGSVLFTPYVDLNAAAPTSLPDVPAPSATRQGAAWGIARYLDGHPLDDPLLDPLHADLRGLPPMLIQAAAGDEGLPDAERLAEHARAQGVDVRLEIYPVAAQSFQLYWSFLPEAADAMTQIGDFVRIVTASTGGS</sequence>
<evidence type="ECO:0000256" key="3">
    <source>
        <dbReference type="ARBA" id="ARBA00022801"/>
    </source>
</evidence>
<evidence type="ECO:0000256" key="6">
    <source>
        <dbReference type="ARBA" id="ARBA00023163"/>
    </source>
</evidence>